<gene>
    <name evidence="4" type="primary">rlpA</name>
    <name evidence="8" type="ORF">QNI22_38130</name>
</gene>
<name>A0AAE3RDB0_9BACT</name>
<dbReference type="InterPro" id="IPR012997">
    <property type="entry name" value="RplA"/>
</dbReference>
<dbReference type="InterPro" id="IPR009009">
    <property type="entry name" value="RlpA-like_DPBB"/>
</dbReference>
<keyword evidence="3 4" id="KW-0961">Cell wall biogenesis/degradation</keyword>
<dbReference type="Pfam" id="PF05036">
    <property type="entry name" value="SPOR"/>
    <property type="match status" value="1"/>
</dbReference>
<dbReference type="PANTHER" id="PTHR34183:SF8">
    <property type="entry name" value="ENDOLYTIC PEPTIDOGLYCAN TRANSGLYCOSYLASE RLPA-RELATED"/>
    <property type="match status" value="1"/>
</dbReference>
<accession>A0AAE3RDB0</accession>
<dbReference type="CDD" id="cd22268">
    <property type="entry name" value="DPBB_RlpA-like"/>
    <property type="match status" value="1"/>
</dbReference>
<comment type="function">
    <text evidence="4">Lytic transglycosylase with a strong preference for naked glycan strands that lack stem peptides.</text>
</comment>
<dbReference type="RefSeq" id="WP_314519518.1">
    <property type="nucleotide sequence ID" value="NZ_JASJOU010000023.1"/>
</dbReference>
<dbReference type="GO" id="GO:0008932">
    <property type="term" value="F:lytic endotransglycosylase activity"/>
    <property type="evidence" value="ECO:0007669"/>
    <property type="project" value="UniProtKB-UniRule"/>
</dbReference>
<dbReference type="Pfam" id="PF03330">
    <property type="entry name" value="DPBB_1"/>
    <property type="match status" value="1"/>
</dbReference>
<feature type="transmembrane region" description="Helical" evidence="6">
    <location>
        <begin position="6"/>
        <end position="24"/>
    </location>
</feature>
<evidence type="ECO:0000313" key="8">
    <source>
        <dbReference type="EMBL" id="MDJ1506532.1"/>
    </source>
</evidence>
<dbReference type="HAMAP" id="MF_02071">
    <property type="entry name" value="RlpA"/>
    <property type="match status" value="1"/>
</dbReference>
<dbReference type="InterPro" id="IPR036680">
    <property type="entry name" value="SPOR-like_sf"/>
</dbReference>
<evidence type="ECO:0000256" key="6">
    <source>
        <dbReference type="SAM" id="Phobius"/>
    </source>
</evidence>
<evidence type="ECO:0000256" key="4">
    <source>
        <dbReference type="HAMAP-Rule" id="MF_02071"/>
    </source>
</evidence>
<keyword evidence="2 4" id="KW-0456">Lyase</keyword>
<dbReference type="GO" id="GO:0071555">
    <property type="term" value="P:cell wall organization"/>
    <property type="evidence" value="ECO:0007669"/>
    <property type="project" value="UniProtKB-KW"/>
</dbReference>
<comment type="caution">
    <text evidence="8">The sequence shown here is derived from an EMBL/GenBank/DDBJ whole genome shotgun (WGS) entry which is preliminary data.</text>
</comment>
<organism evidence="8 9">
    <name type="scientific">Xanthocytophaga agilis</name>
    <dbReference type="NCBI Taxonomy" id="3048010"/>
    <lineage>
        <taxon>Bacteria</taxon>
        <taxon>Pseudomonadati</taxon>
        <taxon>Bacteroidota</taxon>
        <taxon>Cytophagia</taxon>
        <taxon>Cytophagales</taxon>
        <taxon>Rhodocytophagaceae</taxon>
        <taxon>Xanthocytophaga</taxon>
    </lineage>
</organism>
<reference evidence="8" key="1">
    <citation type="submission" date="2023-05" db="EMBL/GenBank/DDBJ databases">
        <authorList>
            <person name="Zhang X."/>
        </authorList>
    </citation>
    <scope>NUCLEOTIDE SEQUENCE</scope>
    <source>
        <strain evidence="8">BD1B2-1</strain>
    </source>
</reference>
<protein>
    <recommendedName>
        <fullName evidence="4">Probable endolytic peptidoglycan transglycosylase RlpA</fullName>
        <ecNumber evidence="4">4.2.2.-</ecNumber>
    </recommendedName>
</protein>
<evidence type="ECO:0000256" key="3">
    <source>
        <dbReference type="ARBA" id="ARBA00023316"/>
    </source>
</evidence>
<dbReference type="InterPro" id="IPR034718">
    <property type="entry name" value="RlpA"/>
</dbReference>
<dbReference type="SUPFAM" id="SSF110997">
    <property type="entry name" value="Sporulation related repeat"/>
    <property type="match status" value="1"/>
</dbReference>
<feature type="domain" description="SPOR" evidence="7">
    <location>
        <begin position="191"/>
        <end position="271"/>
    </location>
</feature>
<dbReference type="EC" id="4.2.2.-" evidence="4"/>
<dbReference type="GO" id="GO:0042834">
    <property type="term" value="F:peptidoglycan binding"/>
    <property type="evidence" value="ECO:0007669"/>
    <property type="project" value="InterPro"/>
</dbReference>
<comment type="similarity">
    <text evidence="4 5">Belongs to the RlpA family.</text>
</comment>
<keyword evidence="9" id="KW-1185">Reference proteome</keyword>
<dbReference type="SUPFAM" id="SSF50685">
    <property type="entry name" value="Barwin-like endoglucanases"/>
    <property type="match status" value="1"/>
</dbReference>
<keyword evidence="6" id="KW-0472">Membrane</keyword>
<dbReference type="PROSITE" id="PS51724">
    <property type="entry name" value="SPOR"/>
    <property type="match status" value="1"/>
</dbReference>
<dbReference type="PANTHER" id="PTHR34183">
    <property type="entry name" value="ENDOLYTIC PEPTIDOGLYCAN TRANSGLYCOSYLASE RLPA"/>
    <property type="match status" value="1"/>
</dbReference>
<dbReference type="AlphaFoldDB" id="A0AAE3RDB0"/>
<sequence length="273" mass="30187">MKTECIFTSIQICILTFLTIFLLLPQNGKAQTENGYKKKGKASYYAHKFQGRRTSNGERYHNQKLTAAHRTLPFGTLVRVTNLRNDKSVIVRINDRGPFSHGRLIDVSYVAAKELELLAAGTANVEIEVIGMGTPDTEPNPDLIAQTVEPVVPRKINPSTAQGHKTYSIPEPSYSSVQYEPGKTYTMKGATAATKGFGVQVGSFLQAENAINFCKGLVDKEIHQVYILVEKIKDSKKFCVVAGTFSKKKEAEAFIASLKEHGFSDGFVKKYSN</sequence>
<evidence type="ECO:0000259" key="7">
    <source>
        <dbReference type="PROSITE" id="PS51724"/>
    </source>
</evidence>
<dbReference type="EMBL" id="JASJOU010000023">
    <property type="protein sequence ID" value="MDJ1506532.1"/>
    <property type="molecule type" value="Genomic_DNA"/>
</dbReference>
<dbReference type="InterPro" id="IPR007730">
    <property type="entry name" value="SPOR-like_dom"/>
</dbReference>
<dbReference type="Proteomes" id="UP001232063">
    <property type="component" value="Unassembled WGS sequence"/>
</dbReference>
<dbReference type="InterPro" id="IPR036908">
    <property type="entry name" value="RlpA-like_sf"/>
</dbReference>
<proteinExistence type="inferred from homology"/>
<dbReference type="Gene3D" id="2.40.40.10">
    <property type="entry name" value="RlpA-like domain"/>
    <property type="match status" value="1"/>
</dbReference>
<keyword evidence="6" id="KW-1133">Transmembrane helix</keyword>
<dbReference type="GO" id="GO:0000270">
    <property type="term" value="P:peptidoglycan metabolic process"/>
    <property type="evidence" value="ECO:0007669"/>
    <property type="project" value="UniProtKB-UniRule"/>
</dbReference>
<keyword evidence="1" id="KW-0732">Signal</keyword>
<evidence type="ECO:0000256" key="2">
    <source>
        <dbReference type="ARBA" id="ARBA00023239"/>
    </source>
</evidence>
<dbReference type="Gene3D" id="3.30.70.1070">
    <property type="entry name" value="Sporulation related repeat"/>
    <property type="match status" value="1"/>
</dbReference>
<evidence type="ECO:0000256" key="5">
    <source>
        <dbReference type="RuleBase" id="RU003495"/>
    </source>
</evidence>
<dbReference type="NCBIfam" id="TIGR00413">
    <property type="entry name" value="rlpA"/>
    <property type="match status" value="1"/>
</dbReference>
<evidence type="ECO:0000313" key="9">
    <source>
        <dbReference type="Proteomes" id="UP001232063"/>
    </source>
</evidence>
<evidence type="ECO:0000256" key="1">
    <source>
        <dbReference type="ARBA" id="ARBA00022729"/>
    </source>
</evidence>
<keyword evidence="6" id="KW-0812">Transmembrane</keyword>